<keyword evidence="2" id="KW-0732">Signal</keyword>
<keyword evidence="1" id="KW-0812">Transmembrane</keyword>
<keyword evidence="5" id="KW-1185">Reference proteome</keyword>
<evidence type="ECO:0000313" key="5">
    <source>
        <dbReference type="Proteomes" id="UP001195941"/>
    </source>
</evidence>
<feature type="signal peptide" evidence="2">
    <location>
        <begin position="1"/>
        <end position="22"/>
    </location>
</feature>
<evidence type="ECO:0000313" key="4">
    <source>
        <dbReference type="EMBL" id="MBR9653603.1"/>
    </source>
</evidence>
<evidence type="ECO:0000256" key="2">
    <source>
        <dbReference type="SAM" id="SignalP"/>
    </source>
</evidence>
<feature type="chain" id="PRO_5045246001" evidence="2">
    <location>
        <begin position="23"/>
        <end position="106"/>
    </location>
</feature>
<proteinExistence type="predicted"/>
<comment type="caution">
    <text evidence="4">The sequence shown here is derived from an EMBL/GenBank/DDBJ whole genome shotgun (WGS) entry which is preliminary data.</text>
</comment>
<evidence type="ECO:0000259" key="3">
    <source>
        <dbReference type="Pfam" id="PF09851"/>
    </source>
</evidence>
<dbReference type="Pfam" id="PF09851">
    <property type="entry name" value="SHOCT"/>
    <property type="match status" value="1"/>
</dbReference>
<evidence type="ECO:0000256" key="1">
    <source>
        <dbReference type="SAM" id="Phobius"/>
    </source>
</evidence>
<dbReference type="EMBL" id="JADMKU010000052">
    <property type="protein sequence ID" value="MBR9653603.1"/>
    <property type="molecule type" value="Genomic_DNA"/>
</dbReference>
<dbReference type="InterPro" id="IPR018649">
    <property type="entry name" value="SHOCT"/>
</dbReference>
<dbReference type="RefSeq" id="WP_212703227.1">
    <property type="nucleotide sequence ID" value="NZ_JADMKU010000052.1"/>
</dbReference>
<feature type="domain" description="SHOCT" evidence="3">
    <location>
        <begin position="78"/>
        <end position="104"/>
    </location>
</feature>
<organism evidence="4 5">
    <name type="scientific">Thalassovita aquimarina</name>
    <dbReference type="NCBI Taxonomy" id="2785917"/>
    <lineage>
        <taxon>Bacteria</taxon>
        <taxon>Pseudomonadati</taxon>
        <taxon>Pseudomonadota</taxon>
        <taxon>Alphaproteobacteria</taxon>
        <taxon>Rhodobacterales</taxon>
        <taxon>Roseobacteraceae</taxon>
        <taxon>Thalassovita</taxon>
    </lineage>
</organism>
<name>A0ABS5HXA6_9RHOB</name>
<gene>
    <name evidence="4" type="ORF">IT775_21050</name>
</gene>
<keyword evidence="1" id="KW-1133">Transmembrane helix</keyword>
<keyword evidence="1" id="KW-0472">Membrane</keyword>
<feature type="transmembrane region" description="Helical" evidence="1">
    <location>
        <begin position="46"/>
        <end position="67"/>
    </location>
</feature>
<sequence>MKRIISLIVFGLPALTATAALADVDGDWHGRYGHMMWGGGYGIFGGLMMLLFWAVIIVGIVFAVRWLSEGQKDGSRNDAMEILRQRLAKGEIDEDEYARRKKALED</sequence>
<reference evidence="4 5" key="1">
    <citation type="journal article" date="2021" name="Arch. Microbiol.">
        <title>Thalassobius aquimarinus sp. nov., isolated from the Sea of Japan seashore.</title>
        <authorList>
            <person name="Kurilenko V.V."/>
            <person name="Romanenko L.A."/>
            <person name="Chernysheva N.Y."/>
            <person name="Velansky P.V."/>
            <person name="Tekutyeva L.A."/>
            <person name="Isaeva M.P."/>
            <person name="Mikhailov V.V."/>
        </authorList>
    </citation>
    <scope>NUCLEOTIDE SEQUENCE [LARGE SCALE GENOMIC DNA]</scope>
    <source>
        <strain evidence="4 5">KMM 8518</strain>
    </source>
</reference>
<protein>
    <submittedName>
        <fullName evidence="4">SHOCT domain-containing protein</fullName>
    </submittedName>
</protein>
<accession>A0ABS5HXA6</accession>
<dbReference type="Proteomes" id="UP001195941">
    <property type="component" value="Unassembled WGS sequence"/>
</dbReference>